<keyword evidence="3" id="KW-0677">Repeat</keyword>
<keyword evidence="7" id="KW-1185">Reference proteome</keyword>
<dbReference type="InterPro" id="IPR048720">
    <property type="entry name" value="PROPPIN"/>
</dbReference>
<dbReference type="RefSeq" id="XP_022582840.1">
    <property type="nucleotide sequence ID" value="XM_022725037.1"/>
</dbReference>
<dbReference type="SMART" id="SM00320">
    <property type="entry name" value="WD40"/>
    <property type="match status" value="2"/>
</dbReference>
<dbReference type="VEuPathDB" id="FungiDB:ASPZODRAFT_14472"/>
<comment type="subcellular location">
    <subcellularLocation>
        <location evidence="1">Vacuole membrane</location>
        <topology evidence="1">Peripheral membrane protein</topology>
    </subcellularLocation>
</comment>
<dbReference type="Proteomes" id="UP000184188">
    <property type="component" value="Unassembled WGS sequence"/>
</dbReference>
<evidence type="ECO:0000256" key="5">
    <source>
        <dbReference type="SAM" id="MobiDB-lite"/>
    </source>
</evidence>
<evidence type="ECO:0000256" key="1">
    <source>
        <dbReference type="ARBA" id="ARBA00004148"/>
    </source>
</evidence>
<evidence type="ECO:0000256" key="4">
    <source>
        <dbReference type="ARBA" id="ARBA00025740"/>
    </source>
</evidence>
<evidence type="ECO:0000256" key="2">
    <source>
        <dbReference type="ARBA" id="ARBA00022574"/>
    </source>
</evidence>
<accession>A0A1L9SMA4</accession>
<dbReference type="EMBL" id="KV878339">
    <property type="protein sequence ID" value="OJJ48330.1"/>
    <property type="molecule type" value="Genomic_DNA"/>
</dbReference>
<dbReference type="FunFam" id="2.130.10.10:FF:001084">
    <property type="entry name" value="Phosphatidylinositol 3,5-bisphosphate-binding protein"/>
    <property type="match status" value="1"/>
</dbReference>
<evidence type="ECO:0000313" key="6">
    <source>
        <dbReference type="EMBL" id="OJJ48330.1"/>
    </source>
</evidence>
<dbReference type="GeneID" id="34611502"/>
<proteinExistence type="inferred from homology"/>
<dbReference type="InterPro" id="IPR036322">
    <property type="entry name" value="WD40_repeat_dom_sf"/>
</dbReference>
<name>A0A1L9SMA4_9EURO</name>
<dbReference type="OrthoDB" id="1667587at2759"/>
<dbReference type="InterPro" id="IPR001680">
    <property type="entry name" value="WD40_rpt"/>
</dbReference>
<reference evidence="7" key="1">
    <citation type="journal article" date="2017" name="Genome Biol.">
        <title>Comparative genomics reveals high biological diversity and specific adaptations in the industrially and medically important fungal genus Aspergillus.</title>
        <authorList>
            <person name="de Vries R.P."/>
            <person name="Riley R."/>
            <person name="Wiebenga A."/>
            <person name="Aguilar-Osorio G."/>
            <person name="Amillis S."/>
            <person name="Uchima C.A."/>
            <person name="Anderluh G."/>
            <person name="Asadollahi M."/>
            <person name="Askin M."/>
            <person name="Barry K."/>
            <person name="Battaglia E."/>
            <person name="Bayram O."/>
            <person name="Benocci T."/>
            <person name="Braus-Stromeyer S.A."/>
            <person name="Caldana C."/>
            <person name="Canovas D."/>
            <person name="Cerqueira G.C."/>
            <person name="Chen F."/>
            <person name="Chen W."/>
            <person name="Choi C."/>
            <person name="Clum A."/>
            <person name="Dos Santos R.A."/>
            <person name="Damasio A.R."/>
            <person name="Diallinas G."/>
            <person name="Emri T."/>
            <person name="Fekete E."/>
            <person name="Flipphi M."/>
            <person name="Freyberg S."/>
            <person name="Gallo A."/>
            <person name="Gournas C."/>
            <person name="Habgood R."/>
            <person name="Hainaut M."/>
            <person name="Harispe M.L."/>
            <person name="Henrissat B."/>
            <person name="Hilden K.S."/>
            <person name="Hope R."/>
            <person name="Hossain A."/>
            <person name="Karabika E."/>
            <person name="Karaffa L."/>
            <person name="Karanyi Z."/>
            <person name="Krasevec N."/>
            <person name="Kuo A."/>
            <person name="Kusch H."/>
            <person name="LaButti K."/>
            <person name="Lagendijk E.L."/>
            <person name="Lapidus A."/>
            <person name="Levasseur A."/>
            <person name="Lindquist E."/>
            <person name="Lipzen A."/>
            <person name="Logrieco A.F."/>
            <person name="MacCabe A."/>
            <person name="Maekelae M.R."/>
            <person name="Malavazi I."/>
            <person name="Melin P."/>
            <person name="Meyer V."/>
            <person name="Mielnichuk N."/>
            <person name="Miskei M."/>
            <person name="Molnar A.P."/>
            <person name="Mule G."/>
            <person name="Ngan C.Y."/>
            <person name="Orejas M."/>
            <person name="Orosz E."/>
            <person name="Ouedraogo J.P."/>
            <person name="Overkamp K.M."/>
            <person name="Park H.-S."/>
            <person name="Perrone G."/>
            <person name="Piumi F."/>
            <person name="Punt P.J."/>
            <person name="Ram A.F."/>
            <person name="Ramon A."/>
            <person name="Rauscher S."/>
            <person name="Record E."/>
            <person name="Riano-Pachon D.M."/>
            <person name="Robert V."/>
            <person name="Roehrig J."/>
            <person name="Ruller R."/>
            <person name="Salamov A."/>
            <person name="Salih N.S."/>
            <person name="Samson R.A."/>
            <person name="Sandor E."/>
            <person name="Sanguinetti M."/>
            <person name="Schuetze T."/>
            <person name="Sepcic K."/>
            <person name="Shelest E."/>
            <person name="Sherlock G."/>
            <person name="Sophianopoulou V."/>
            <person name="Squina F.M."/>
            <person name="Sun H."/>
            <person name="Susca A."/>
            <person name="Todd R.B."/>
            <person name="Tsang A."/>
            <person name="Unkles S.E."/>
            <person name="van de Wiele N."/>
            <person name="van Rossen-Uffink D."/>
            <person name="Oliveira J.V."/>
            <person name="Vesth T.C."/>
            <person name="Visser J."/>
            <person name="Yu J.-H."/>
            <person name="Zhou M."/>
            <person name="Andersen M.R."/>
            <person name="Archer D.B."/>
            <person name="Baker S.E."/>
            <person name="Benoit I."/>
            <person name="Brakhage A.A."/>
            <person name="Braus G.H."/>
            <person name="Fischer R."/>
            <person name="Frisvad J.C."/>
            <person name="Goldman G.H."/>
            <person name="Houbraken J."/>
            <person name="Oakley B."/>
            <person name="Pocsi I."/>
            <person name="Scazzocchio C."/>
            <person name="Seiboth B."/>
            <person name="vanKuyk P.A."/>
            <person name="Wortman J."/>
            <person name="Dyer P.S."/>
            <person name="Grigoriev I.V."/>
        </authorList>
    </citation>
    <scope>NUCLEOTIDE SEQUENCE [LARGE SCALE GENOMIC DNA]</scope>
    <source>
        <strain evidence="7">CBS 506.65</strain>
    </source>
</reference>
<sequence length="531" mass="57910">MVGDRGRKKAEEKEVECKRESEKEHTGKRCKVDSRREGQQTNGGGKVRKWELEKGAAADARLHFSPSVLLGPPFYVQMANKSFNSVWMLAADLPARVVLYVQDAQGVDFNLMPALLRFESLGFSSALTAWVVIQPGTTSGRSELLFKGFIAMNTRQVIDESVGPYSLSANFNHDSSCFSVGLDTGRFDEVFSADPCELKVSRDFNAGIGVVEMLGQSNYLAIVGGGKQPKFPQNKLVIWDDAKQKAVITLEFRTSVLGVRLSKSRIVVTLLNSIHIFAFTNPPQKLSVFETSDNPLGLACLGQKLLAFPGRSPGQVQLVELETGNVSIIPAHSTPLRAMTLSPDGEVLATASEAGTLVRVYSTSNCAKIAELRRGVDHAVIFSLAISPSNALLAVTSDKSTLHIFDLPHPRALSRRSQSPSPASDEVTNQKWGILGKIPLLPRVFSDIYSFASAHFEMGDETPPGSHYASPPLGSSLARSPKGVIGWLDERTIVVIGSGREGRWEKFVLRDGDDGRRHCIREGWKRYLGGG</sequence>
<feature type="compositionally biased region" description="Basic and acidic residues" evidence="5">
    <location>
        <begin position="9"/>
        <end position="38"/>
    </location>
</feature>
<dbReference type="SUPFAM" id="SSF50978">
    <property type="entry name" value="WD40 repeat-like"/>
    <property type="match status" value="1"/>
</dbReference>
<evidence type="ECO:0008006" key="8">
    <source>
        <dbReference type="Google" id="ProtNLM"/>
    </source>
</evidence>
<dbReference type="AlphaFoldDB" id="A0A1L9SMA4"/>
<dbReference type="Pfam" id="PF21032">
    <property type="entry name" value="PROPPIN"/>
    <property type="match status" value="1"/>
</dbReference>
<evidence type="ECO:0000313" key="7">
    <source>
        <dbReference type="Proteomes" id="UP000184188"/>
    </source>
</evidence>
<comment type="similarity">
    <text evidence="4">Belongs to the WD repeat PROPPIN family.</text>
</comment>
<evidence type="ECO:0000256" key="3">
    <source>
        <dbReference type="ARBA" id="ARBA00022737"/>
    </source>
</evidence>
<dbReference type="Gene3D" id="2.130.10.10">
    <property type="entry name" value="YVTN repeat-like/Quinoprotein amine dehydrogenase"/>
    <property type="match status" value="1"/>
</dbReference>
<feature type="region of interest" description="Disordered" evidence="5">
    <location>
        <begin position="1"/>
        <end position="50"/>
    </location>
</feature>
<dbReference type="GO" id="GO:0005774">
    <property type="term" value="C:vacuolar membrane"/>
    <property type="evidence" value="ECO:0007669"/>
    <property type="project" value="UniProtKB-SubCell"/>
</dbReference>
<keyword evidence="2" id="KW-0853">WD repeat</keyword>
<dbReference type="InterPro" id="IPR015943">
    <property type="entry name" value="WD40/YVTN_repeat-like_dom_sf"/>
</dbReference>
<dbReference type="STRING" id="1073090.A0A1L9SMA4"/>
<dbReference type="PANTHER" id="PTHR11227">
    <property type="entry name" value="WD-REPEAT PROTEIN INTERACTING WITH PHOSPHOINOSIDES WIPI -RELATED"/>
    <property type="match status" value="1"/>
</dbReference>
<protein>
    <recommendedName>
        <fullName evidence="8">Anaphase-promoting complex subunit 4 WD40 domain-containing protein</fullName>
    </recommendedName>
</protein>
<gene>
    <name evidence="6" type="ORF">ASPZODRAFT_14472</name>
</gene>
<organism evidence="6 7">
    <name type="scientific">Penicilliopsis zonata CBS 506.65</name>
    <dbReference type="NCBI Taxonomy" id="1073090"/>
    <lineage>
        <taxon>Eukaryota</taxon>
        <taxon>Fungi</taxon>
        <taxon>Dikarya</taxon>
        <taxon>Ascomycota</taxon>
        <taxon>Pezizomycotina</taxon>
        <taxon>Eurotiomycetes</taxon>
        <taxon>Eurotiomycetidae</taxon>
        <taxon>Eurotiales</taxon>
        <taxon>Aspergillaceae</taxon>
        <taxon>Penicilliopsis</taxon>
    </lineage>
</organism>